<reference evidence="1 2" key="1">
    <citation type="submission" date="2019-08" db="EMBL/GenBank/DDBJ databases">
        <authorList>
            <person name="Dhanesh K."/>
            <person name="Kumar G."/>
            <person name="Sasikala C."/>
            <person name="Venkata Ramana C."/>
        </authorList>
    </citation>
    <scope>NUCLEOTIDE SEQUENCE [LARGE SCALE GENOMIC DNA]</scope>
    <source>
        <strain evidence="1 2">JC645</strain>
    </source>
</reference>
<keyword evidence="2" id="KW-1185">Reference proteome</keyword>
<name>A0A5M6CU93_9BACT</name>
<proteinExistence type="predicted"/>
<evidence type="ECO:0000313" key="2">
    <source>
        <dbReference type="Proteomes" id="UP000324479"/>
    </source>
</evidence>
<dbReference type="Proteomes" id="UP000324479">
    <property type="component" value="Unassembled WGS sequence"/>
</dbReference>
<organism evidence="1 2">
    <name type="scientific">Roseiconus nitratireducens</name>
    <dbReference type="NCBI Taxonomy" id="2605748"/>
    <lineage>
        <taxon>Bacteria</taxon>
        <taxon>Pseudomonadati</taxon>
        <taxon>Planctomycetota</taxon>
        <taxon>Planctomycetia</taxon>
        <taxon>Pirellulales</taxon>
        <taxon>Pirellulaceae</taxon>
        <taxon>Roseiconus</taxon>
    </lineage>
</organism>
<dbReference type="AlphaFoldDB" id="A0A5M6CU93"/>
<evidence type="ECO:0000313" key="1">
    <source>
        <dbReference type="EMBL" id="KAA5538828.1"/>
    </source>
</evidence>
<protein>
    <submittedName>
        <fullName evidence="1">Uncharacterized protein</fullName>
    </submittedName>
</protein>
<comment type="caution">
    <text evidence="1">The sequence shown here is derived from an EMBL/GenBank/DDBJ whole genome shotgun (WGS) entry which is preliminary data.</text>
</comment>
<dbReference type="EMBL" id="VWOX01000025">
    <property type="protein sequence ID" value="KAA5538828.1"/>
    <property type="molecule type" value="Genomic_DNA"/>
</dbReference>
<accession>A0A5M6CU93</accession>
<gene>
    <name evidence="1" type="ORF">FYK55_26330</name>
</gene>
<sequence>MADTSSNKPSTEPIKVFRATGMSVAVFANTADDGRTFYKLTAQRIYRGGDNKFRTSNSFSVGELPQLILLLHRAWAFASDLEEDAKAPAEK</sequence>